<sequence length="344" mass="36895">MLAVALAALGLLLLPTGGAGSGTDSPIIGVLTIPVGGSGCETLSGSAQSAGAIGSAGSCFQSIYVKWIESAGGRVVPLLYDLPGADLDALFDSLNGVLLTGGGLDITDPASPYVRVASRLLDRALEAHAAGVHVPVWGTCQGFELLGVLVSQESSVLERGFDSESLQLPLDLRPGAAGESRMLTRLPPEVLTWLSSENITVNLHHDGIAPAAFSGNGRLRDFFRVLSTNRDRDGRPFVSTIEGREAPVYAVQWHPERPQFQFSESADEFGINHGPHAVRAMQAFANFFVDEARMNSRRFRSQREEARNLIYNYVPQGRDAYQAYIFPPAASARRAEMGKDVAWV</sequence>
<gene>
    <name evidence="10" type="ORF">AMON00008_LOCUS7865</name>
</gene>
<organism evidence="10">
    <name type="scientific">Alexandrium monilatum</name>
    <dbReference type="NCBI Taxonomy" id="311494"/>
    <lineage>
        <taxon>Eukaryota</taxon>
        <taxon>Sar</taxon>
        <taxon>Alveolata</taxon>
        <taxon>Dinophyceae</taxon>
        <taxon>Gonyaulacales</taxon>
        <taxon>Pyrocystaceae</taxon>
        <taxon>Alexandrium</taxon>
    </lineage>
</organism>
<reference evidence="10" key="1">
    <citation type="submission" date="2021-01" db="EMBL/GenBank/DDBJ databases">
        <authorList>
            <person name="Corre E."/>
            <person name="Pelletier E."/>
            <person name="Niang G."/>
            <person name="Scheremetjew M."/>
            <person name="Finn R."/>
            <person name="Kale V."/>
            <person name="Holt S."/>
            <person name="Cochrane G."/>
            <person name="Meng A."/>
            <person name="Brown T."/>
            <person name="Cohen L."/>
        </authorList>
    </citation>
    <scope>NUCLEOTIDE SEQUENCE</scope>
    <source>
        <strain evidence="10">CCMP3105</strain>
    </source>
</reference>
<dbReference type="PROSITE" id="PS51273">
    <property type="entry name" value="GATASE_TYPE_1"/>
    <property type="match status" value="1"/>
</dbReference>
<evidence type="ECO:0000256" key="1">
    <source>
        <dbReference type="ARBA" id="ARBA00004239"/>
    </source>
</evidence>
<feature type="active site" description="Proton donor" evidence="7">
    <location>
        <position position="254"/>
    </location>
</feature>
<feature type="active site" description="Nucleophile" evidence="7 8">
    <location>
        <position position="140"/>
    </location>
</feature>
<feature type="chain" id="PRO_5031486789" description="folate gamma-glutamyl hydrolase" evidence="9">
    <location>
        <begin position="21"/>
        <end position="344"/>
    </location>
</feature>
<comment type="subcellular location">
    <subcellularLocation>
        <location evidence="1">Secreted</location>
        <location evidence="1">Extracellular space</location>
    </subcellularLocation>
</comment>
<dbReference type="AlphaFoldDB" id="A0A7S4Q0G6"/>
<dbReference type="Pfam" id="PF07722">
    <property type="entry name" value="Peptidase_C26"/>
    <property type="match status" value="1"/>
</dbReference>
<evidence type="ECO:0000256" key="3">
    <source>
        <dbReference type="ARBA" id="ARBA00012886"/>
    </source>
</evidence>
<dbReference type="GO" id="GO:0046900">
    <property type="term" value="P:tetrahydrofolylpolyglutamate metabolic process"/>
    <property type="evidence" value="ECO:0007669"/>
    <property type="project" value="TreeGrafter"/>
</dbReference>
<evidence type="ECO:0000256" key="7">
    <source>
        <dbReference type="PIRSR" id="PIRSR615527-1"/>
    </source>
</evidence>
<evidence type="ECO:0000256" key="8">
    <source>
        <dbReference type="PROSITE-ProRule" id="PRU00607"/>
    </source>
</evidence>
<dbReference type="EMBL" id="HBNR01012177">
    <property type="protein sequence ID" value="CAE4568246.1"/>
    <property type="molecule type" value="Transcribed_RNA"/>
</dbReference>
<dbReference type="PROSITE" id="PS51275">
    <property type="entry name" value="PEPTIDASE_C26_GGH"/>
    <property type="match status" value="1"/>
</dbReference>
<dbReference type="PANTHER" id="PTHR11315:SF0">
    <property type="entry name" value="FOLATE GAMMA-GLUTAMYL HYDROLASE"/>
    <property type="match status" value="1"/>
</dbReference>
<comment type="catalytic activity">
    <reaction evidence="8">
        <text>(6S)-5,6,7,8-tetrahydrofolyl-(gamma-L-Glu)(n) + (n-1) H2O = (6S)-5,6,7,8-tetrahydrofolate + (n-1) L-glutamate</text>
        <dbReference type="Rhea" id="RHEA:56784"/>
        <dbReference type="Rhea" id="RHEA-COMP:14738"/>
        <dbReference type="ChEBI" id="CHEBI:15377"/>
        <dbReference type="ChEBI" id="CHEBI:29985"/>
        <dbReference type="ChEBI" id="CHEBI:57453"/>
        <dbReference type="ChEBI" id="CHEBI:141005"/>
        <dbReference type="EC" id="3.4.19.9"/>
    </reaction>
</comment>
<evidence type="ECO:0000256" key="9">
    <source>
        <dbReference type="SAM" id="SignalP"/>
    </source>
</evidence>
<dbReference type="GO" id="GO:0005773">
    <property type="term" value="C:vacuole"/>
    <property type="evidence" value="ECO:0007669"/>
    <property type="project" value="TreeGrafter"/>
</dbReference>
<name>A0A7S4Q0G6_9DINO</name>
<feature type="active site" evidence="8">
    <location>
        <position position="254"/>
    </location>
</feature>
<dbReference type="InterPro" id="IPR015527">
    <property type="entry name" value="Pept_C26_g-glut_hydrolase"/>
</dbReference>
<dbReference type="Gene3D" id="3.40.50.880">
    <property type="match status" value="1"/>
</dbReference>
<feature type="signal peptide" evidence="9">
    <location>
        <begin position="1"/>
        <end position="20"/>
    </location>
</feature>
<dbReference type="FunFam" id="3.40.50.880:FF:000024">
    <property type="entry name" value="Folate gamma-glutamyl hydrolase"/>
    <property type="match status" value="1"/>
</dbReference>
<dbReference type="GO" id="GO:0034722">
    <property type="term" value="F:gamma-glutamyl-peptidase activity"/>
    <property type="evidence" value="ECO:0007669"/>
    <property type="project" value="UniProtKB-UniRule"/>
</dbReference>
<proteinExistence type="inferred from homology"/>
<keyword evidence="4" id="KW-0964">Secreted</keyword>
<accession>A0A7S4Q0G6</accession>
<evidence type="ECO:0000256" key="6">
    <source>
        <dbReference type="ARBA" id="ARBA00022801"/>
    </source>
</evidence>
<protein>
    <recommendedName>
        <fullName evidence="3 8">folate gamma-glutamyl hydrolase</fullName>
        <ecNumber evidence="3 8">3.4.19.9</ecNumber>
    </recommendedName>
</protein>
<dbReference type="InterPro" id="IPR011697">
    <property type="entry name" value="Peptidase_C26"/>
</dbReference>
<dbReference type="SUPFAM" id="SSF52317">
    <property type="entry name" value="Class I glutamine amidotransferase-like"/>
    <property type="match status" value="1"/>
</dbReference>
<evidence type="ECO:0000313" key="10">
    <source>
        <dbReference type="EMBL" id="CAE4568246.1"/>
    </source>
</evidence>
<comment type="similarity">
    <text evidence="2">Belongs to the peptidase C26 family.</text>
</comment>
<evidence type="ECO:0000256" key="2">
    <source>
        <dbReference type="ARBA" id="ARBA00011083"/>
    </source>
</evidence>
<dbReference type="InterPro" id="IPR029062">
    <property type="entry name" value="Class_I_gatase-like"/>
</dbReference>
<dbReference type="EC" id="3.4.19.9" evidence="3 8"/>
<dbReference type="GO" id="GO:0005576">
    <property type="term" value="C:extracellular region"/>
    <property type="evidence" value="ECO:0007669"/>
    <property type="project" value="UniProtKB-SubCell"/>
</dbReference>
<keyword evidence="6 8" id="KW-0378">Hydrolase</keyword>
<evidence type="ECO:0000256" key="5">
    <source>
        <dbReference type="ARBA" id="ARBA00022729"/>
    </source>
</evidence>
<keyword evidence="5 9" id="KW-0732">Signal</keyword>
<evidence type="ECO:0000256" key="4">
    <source>
        <dbReference type="ARBA" id="ARBA00022525"/>
    </source>
</evidence>
<dbReference type="PANTHER" id="PTHR11315">
    <property type="entry name" value="PROTEASE FAMILY C26 GAMMA-GLUTAMYL HYDROLASE"/>
    <property type="match status" value="1"/>
</dbReference>